<dbReference type="EMBL" id="JACOFX010000004">
    <property type="protein sequence ID" value="MBC3908144.1"/>
    <property type="molecule type" value="Genomic_DNA"/>
</dbReference>
<evidence type="ECO:0000313" key="1">
    <source>
        <dbReference type="EMBL" id="MBC3908144.1"/>
    </source>
</evidence>
<sequence>MNTLNKLVNLLTPYVKDKTPVAESKIWQFVHEKNIFLREDHLNFLMEFGFEVQNGRVQIFKNYGGDFDFEQFARVYTQNHPDMALPNGYTYFGSTFVGEAYCIEHESGKIFTYDSGERYDLVHESIAGFLLNCFLIKDYESAFANTTARQDLDLEFFTKFRSTNENGKINEATRFEDSSGQINVDSEFYSIDRQLIKLFLPRRAMVTMSGGILDQL</sequence>
<evidence type="ECO:0008006" key="3">
    <source>
        <dbReference type="Google" id="ProtNLM"/>
    </source>
</evidence>
<evidence type="ECO:0000313" key="2">
    <source>
        <dbReference type="Proteomes" id="UP000646911"/>
    </source>
</evidence>
<comment type="caution">
    <text evidence="1">The sequence shown here is derived from an EMBL/GenBank/DDBJ whole genome shotgun (WGS) entry which is preliminary data.</text>
</comment>
<dbReference type="SUPFAM" id="SSF160631">
    <property type="entry name" value="SMI1/KNR4-like"/>
    <property type="match status" value="1"/>
</dbReference>
<reference evidence="1 2" key="1">
    <citation type="submission" date="2020-08" db="EMBL/GenBank/DDBJ databases">
        <title>Novel species isolated from subtropical streams in China.</title>
        <authorList>
            <person name="Lu H."/>
        </authorList>
    </citation>
    <scope>NUCLEOTIDE SEQUENCE [LARGE SCALE GENOMIC DNA]</scope>
    <source>
        <strain evidence="1 2">NL8W</strain>
    </source>
</reference>
<dbReference type="Proteomes" id="UP000646911">
    <property type="component" value="Unassembled WGS sequence"/>
</dbReference>
<protein>
    <recommendedName>
        <fullName evidence="3">SMI1/KNR4 family protein</fullName>
    </recommendedName>
</protein>
<name>A0ABR6Z954_9BURK</name>
<accession>A0ABR6Z954</accession>
<keyword evidence="2" id="KW-1185">Reference proteome</keyword>
<proteinExistence type="predicted"/>
<organism evidence="1 2">
    <name type="scientific">Undibacterium umbellatum</name>
    <dbReference type="NCBI Taxonomy" id="2762300"/>
    <lineage>
        <taxon>Bacteria</taxon>
        <taxon>Pseudomonadati</taxon>
        <taxon>Pseudomonadota</taxon>
        <taxon>Betaproteobacteria</taxon>
        <taxon>Burkholderiales</taxon>
        <taxon>Oxalobacteraceae</taxon>
        <taxon>Undibacterium</taxon>
    </lineage>
</organism>
<dbReference type="InterPro" id="IPR037883">
    <property type="entry name" value="Knr4/Smi1-like_sf"/>
</dbReference>
<gene>
    <name evidence="1" type="ORF">H8L47_11310</name>
</gene>